<name>A0A381T1C7_9ZZZZ</name>
<dbReference type="AlphaFoldDB" id="A0A381T1C7"/>
<evidence type="ECO:0000313" key="1">
    <source>
        <dbReference type="EMBL" id="SVA10032.1"/>
    </source>
</evidence>
<dbReference type="EMBL" id="UINC01003882">
    <property type="protein sequence ID" value="SVA10032.1"/>
    <property type="molecule type" value="Genomic_DNA"/>
</dbReference>
<proteinExistence type="predicted"/>
<gene>
    <name evidence="1" type="ORF">METZ01_LOCUS62886</name>
</gene>
<protein>
    <submittedName>
        <fullName evidence="1">Uncharacterized protein</fullName>
    </submittedName>
</protein>
<accession>A0A381T1C7</accession>
<organism evidence="1">
    <name type="scientific">marine metagenome</name>
    <dbReference type="NCBI Taxonomy" id="408172"/>
    <lineage>
        <taxon>unclassified sequences</taxon>
        <taxon>metagenomes</taxon>
        <taxon>ecological metagenomes</taxon>
    </lineage>
</organism>
<sequence>MISGQFDSRVKQREPARARPGKLVLWCVAESQGSTLGSA</sequence>
<reference evidence="1" key="1">
    <citation type="submission" date="2018-05" db="EMBL/GenBank/DDBJ databases">
        <authorList>
            <person name="Lanie J.A."/>
            <person name="Ng W.-L."/>
            <person name="Kazmierczak K.M."/>
            <person name="Andrzejewski T.M."/>
            <person name="Davidsen T.M."/>
            <person name="Wayne K.J."/>
            <person name="Tettelin H."/>
            <person name="Glass J.I."/>
            <person name="Rusch D."/>
            <person name="Podicherti R."/>
            <person name="Tsui H.-C.T."/>
            <person name="Winkler M.E."/>
        </authorList>
    </citation>
    <scope>NUCLEOTIDE SEQUENCE</scope>
</reference>